<dbReference type="AlphaFoldDB" id="A0A8T2PCV5"/>
<dbReference type="PANTHER" id="PTHR12532">
    <property type="entry name" value="TRANSLATIONAL ACTIVATOR OF CYTOCHROME C OXIDASE 1"/>
    <property type="match status" value="1"/>
</dbReference>
<gene>
    <name evidence="4" type="ORF">JZ751_026402</name>
</gene>
<comment type="caution">
    <text evidence="4">The sequence shown here is derived from an EMBL/GenBank/DDBJ whole genome shotgun (WGS) entry which is preliminary data.</text>
</comment>
<dbReference type="InterPro" id="IPR048300">
    <property type="entry name" value="TACO1_YebC-like_2nd/3rd_dom"/>
</dbReference>
<dbReference type="PANTHER" id="PTHR12532:SF0">
    <property type="entry name" value="TRANSLATIONAL ACTIVATOR OF CYTOCHROME C OXIDASE 1"/>
    <property type="match status" value="1"/>
</dbReference>
<feature type="domain" description="TACO1/YebC-like N-terminal" evidence="3">
    <location>
        <begin position="39"/>
        <end position="89"/>
    </location>
</feature>
<dbReference type="InterPro" id="IPR002876">
    <property type="entry name" value="Transcrip_reg_TACO1-like"/>
</dbReference>
<dbReference type="InterPro" id="IPR017856">
    <property type="entry name" value="Integrase-like_N"/>
</dbReference>
<protein>
    <recommendedName>
        <fullName evidence="6">Translational activator of cytochrome c oxidase 1</fullName>
    </recommendedName>
</protein>
<keyword evidence="5" id="KW-1185">Reference proteome</keyword>
<dbReference type="EMBL" id="JAFBMS010000008">
    <property type="protein sequence ID" value="KAG9350049.1"/>
    <property type="molecule type" value="Genomic_DNA"/>
</dbReference>
<dbReference type="InterPro" id="IPR029072">
    <property type="entry name" value="YebC-like"/>
</dbReference>
<evidence type="ECO:0000256" key="1">
    <source>
        <dbReference type="ARBA" id="ARBA00008724"/>
    </source>
</evidence>
<evidence type="ECO:0000313" key="4">
    <source>
        <dbReference type="EMBL" id="KAG9350049.1"/>
    </source>
</evidence>
<feature type="non-terminal residue" evidence="4">
    <location>
        <position position="240"/>
    </location>
</feature>
<reference evidence="4" key="1">
    <citation type="thesis" date="2021" institute="BYU ScholarsArchive" country="Provo, UT, USA">
        <title>Applications of and Algorithms for Genome Assembly and Genomic Analyses with an Emphasis on Marine Teleosts.</title>
        <authorList>
            <person name="Pickett B.D."/>
        </authorList>
    </citation>
    <scope>NUCLEOTIDE SEQUENCE</scope>
    <source>
        <strain evidence="4">HI-2016</strain>
    </source>
</reference>
<dbReference type="OrthoDB" id="2017544at2759"/>
<organism evidence="4 5">
    <name type="scientific">Albula glossodonta</name>
    <name type="common">roundjaw bonefish</name>
    <dbReference type="NCBI Taxonomy" id="121402"/>
    <lineage>
        <taxon>Eukaryota</taxon>
        <taxon>Metazoa</taxon>
        <taxon>Chordata</taxon>
        <taxon>Craniata</taxon>
        <taxon>Vertebrata</taxon>
        <taxon>Euteleostomi</taxon>
        <taxon>Actinopterygii</taxon>
        <taxon>Neopterygii</taxon>
        <taxon>Teleostei</taxon>
        <taxon>Albuliformes</taxon>
        <taxon>Albulidae</taxon>
        <taxon>Albula</taxon>
    </lineage>
</organism>
<dbReference type="Pfam" id="PF01709">
    <property type="entry name" value="Transcrip_reg"/>
    <property type="match status" value="1"/>
</dbReference>
<evidence type="ECO:0008006" key="6">
    <source>
        <dbReference type="Google" id="ProtNLM"/>
    </source>
</evidence>
<dbReference type="SUPFAM" id="SSF75625">
    <property type="entry name" value="YebC-like"/>
    <property type="match status" value="1"/>
</dbReference>
<dbReference type="GO" id="GO:0005739">
    <property type="term" value="C:mitochondrion"/>
    <property type="evidence" value="ECO:0007669"/>
    <property type="project" value="TreeGrafter"/>
</dbReference>
<proteinExistence type="inferred from homology"/>
<accession>A0A8T2PCV5</accession>
<dbReference type="Gene3D" id="1.10.10.200">
    <property type="match status" value="1"/>
</dbReference>
<evidence type="ECO:0000313" key="5">
    <source>
        <dbReference type="Proteomes" id="UP000824540"/>
    </source>
</evidence>
<dbReference type="Gene3D" id="3.30.70.980">
    <property type="match status" value="2"/>
</dbReference>
<dbReference type="InterPro" id="IPR049083">
    <property type="entry name" value="TACO1_YebC_N"/>
</dbReference>
<sequence>GLYCGGDGWGSSGVTGSLAPVLSKGHAIHHCPVMCAGHNKWSKVKHVKGPKDAARSVMFAKMAMMIRVAVREGGPNPEFNSQLANLEKAKYGTYSLYEARGPGGSLLLIEVLTDNNSRTHQTVKYLLQKHGGMMCDGALHSFEKKGVVVVPGEGLSMDRALELAVEAGAEDFVCDVSELRGVRSALEGLNVPTLSASLEFVSQNPALLTLAQLEAASQLLGVLNDCPDVMRVWDNIQAQE</sequence>
<dbReference type="Proteomes" id="UP000824540">
    <property type="component" value="Unassembled WGS sequence"/>
</dbReference>
<dbReference type="Pfam" id="PF20772">
    <property type="entry name" value="TACO1_YebC_N"/>
    <property type="match status" value="1"/>
</dbReference>
<evidence type="ECO:0000259" key="3">
    <source>
        <dbReference type="Pfam" id="PF20772"/>
    </source>
</evidence>
<name>A0A8T2PCV5_9TELE</name>
<feature type="domain" description="TACO1/YebC-like second and third" evidence="2">
    <location>
        <begin position="96"/>
        <end position="236"/>
    </location>
</feature>
<comment type="similarity">
    <text evidence="1">Belongs to the TACO1 family.</text>
</comment>
<dbReference type="InterPro" id="IPR026564">
    <property type="entry name" value="Transcrip_reg_TACO1-like_dom3"/>
</dbReference>
<evidence type="ECO:0000259" key="2">
    <source>
        <dbReference type="Pfam" id="PF01709"/>
    </source>
</evidence>